<protein>
    <submittedName>
        <fullName evidence="1">Uncharacterized protein</fullName>
    </submittedName>
</protein>
<name>A0A0F9RUZ7_9ZZZZ</name>
<dbReference type="EMBL" id="LAZR01000754">
    <property type="protein sequence ID" value="KKN58619.1"/>
    <property type="molecule type" value="Genomic_DNA"/>
</dbReference>
<organism evidence="1">
    <name type="scientific">marine sediment metagenome</name>
    <dbReference type="NCBI Taxonomy" id="412755"/>
    <lineage>
        <taxon>unclassified sequences</taxon>
        <taxon>metagenomes</taxon>
        <taxon>ecological metagenomes</taxon>
    </lineage>
</organism>
<accession>A0A0F9RUZ7</accession>
<reference evidence="1" key="1">
    <citation type="journal article" date="2015" name="Nature">
        <title>Complex archaea that bridge the gap between prokaryotes and eukaryotes.</title>
        <authorList>
            <person name="Spang A."/>
            <person name="Saw J.H."/>
            <person name="Jorgensen S.L."/>
            <person name="Zaremba-Niedzwiedzka K."/>
            <person name="Martijn J."/>
            <person name="Lind A.E."/>
            <person name="van Eijk R."/>
            <person name="Schleper C."/>
            <person name="Guy L."/>
            <person name="Ettema T.J."/>
        </authorList>
    </citation>
    <scope>NUCLEOTIDE SEQUENCE</scope>
</reference>
<comment type="caution">
    <text evidence="1">The sequence shown here is derived from an EMBL/GenBank/DDBJ whole genome shotgun (WGS) entry which is preliminary data.</text>
</comment>
<evidence type="ECO:0000313" key="1">
    <source>
        <dbReference type="EMBL" id="KKN58619.1"/>
    </source>
</evidence>
<sequence>MATNVSVYDLENYPDNAKTVTADQATVVPTGALGDEKWVLTFTTSAYSDNTNLTAIQDIYVQEIKTGWAKSSGFASSPYALSVSSRTLGIKIDNSSQYYIDIAIDSYGGDSLASEMQTAIRAIPDSFLWSSSDDQLSYKNAIVEYTDGKFYVISGNVGAFYTGTNRTSVVVSASGVDTLYADIGFEIGYDSQTIAATAIKEALVSTSYTADSSPLSIDTGTGVTVGDCLMITDGTSTDYFTALSGTSGGTVVVSTTATNSFAGIMNSYTVSDSKVQILREQDPDQEPVAYHSTVDSITRWGIMSVTNQIDFSS</sequence>
<dbReference type="AlphaFoldDB" id="A0A0F9RUZ7"/>
<proteinExistence type="predicted"/>
<gene>
    <name evidence="1" type="ORF">LCGC14_0550380</name>
</gene>